<accession>A0ABV3S368</accession>
<evidence type="ECO:0000313" key="7">
    <source>
        <dbReference type="EMBL" id="MEX0380899.1"/>
    </source>
</evidence>
<feature type="active site" description="Nucleophile" evidence="5">
    <location>
        <position position="45"/>
    </location>
</feature>
<dbReference type="InterPro" id="IPR014780">
    <property type="entry name" value="tRNA_psdUridine_synth_TruB"/>
</dbReference>
<dbReference type="InterPro" id="IPR020103">
    <property type="entry name" value="PsdUridine_synth_cat_dom_sf"/>
</dbReference>
<evidence type="ECO:0000256" key="1">
    <source>
        <dbReference type="ARBA" id="ARBA00000385"/>
    </source>
</evidence>
<dbReference type="Pfam" id="PF01509">
    <property type="entry name" value="TruB_N"/>
    <property type="match status" value="1"/>
</dbReference>
<evidence type="ECO:0000313" key="8">
    <source>
        <dbReference type="Proteomes" id="UP001556617"/>
    </source>
</evidence>
<dbReference type="GO" id="GO:0160148">
    <property type="term" value="F:tRNA pseudouridine(55) synthase activity"/>
    <property type="evidence" value="ECO:0007669"/>
    <property type="project" value="UniProtKB-EC"/>
</dbReference>
<sequence length="303" mass="33624">MQQNNDSVDGLIVVNKPRGMTSFDVVAKVRRAIGQKRVGHAGTLDPNVDGVLVIALGKATKLVDELQARPKRYIGSITFGFATETEDLDGAVISKINIDEPFDDAAIDAAIAHLNGAIKQVPPMFSAVKVGGKRLYEYARAGEIVERPVRDAVIYNYKRTSDVIYDNQQQKFNFEATVSKGTYIRTLAVDTGRQLGVPATMTSLTRTMGSGITIAQATDLDKIVTSERAELLKLIIPIKDILTWPTKVLSDSEWFAVKNGQKMTLWPASDTYLQLTYHDDLKAVYAYNKEDNVWQSRYVFTNE</sequence>
<feature type="domain" description="Pseudouridine synthase II N-terminal" evidence="6">
    <location>
        <begin position="30"/>
        <end position="184"/>
    </location>
</feature>
<evidence type="ECO:0000256" key="5">
    <source>
        <dbReference type="HAMAP-Rule" id="MF_01080"/>
    </source>
</evidence>
<dbReference type="HAMAP" id="MF_01080">
    <property type="entry name" value="TruB_bact"/>
    <property type="match status" value="1"/>
</dbReference>
<dbReference type="InterPro" id="IPR002501">
    <property type="entry name" value="PsdUridine_synth_N"/>
</dbReference>
<dbReference type="PANTHER" id="PTHR13767:SF2">
    <property type="entry name" value="PSEUDOURIDYLATE SYNTHASE TRUB1"/>
    <property type="match status" value="1"/>
</dbReference>
<dbReference type="Gene3D" id="3.30.2350.10">
    <property type="entry name" value="Pseudouridine synthase"/>
    <property type="match status" value="1"/>
</dbReference>
<evidence type="ECO:0000259" key="6">
    <source>
        <dbReference type="Pfam" id="PF01509"/>
    </source>
</evidence>
<keyword evidence="4 5" id="KW-0413">Isomerase</keyword>
<name>A0ABV3S368_9LACO</name>
<reference evidence="7 8" key="1">
    <citation type="submission" date="2024-07" db="EMBL/GenBank/DDBJ databases">
        <authorList>
            <person name="Yun M."/>
        </authorList>
    </citation>
    <scope>NUCLEOTIDE SEQUENCE [LARGE SCALE GENOMIC DNA]</scope>
    <source>
        <strain evidence="7 8">MS01</strain>
    </source>
</reference>
<comment type="catalytic activity">
    <reaction evidence="1 5">
        <text>uridine(55) in tRNA = pseudouridine(55) in tRNA</text>
        <dbReference type="Rhea" id="RHEA:42532"/>
        <dbReference type="Rhea" id="RHEA-COMP:10101"/>
        <dbReference type="Rhea" id="RHEA-COMP:10102"/>
        <dbReference type="ChEBI" id="CHEBI:65314"/>
        <dbReference type="ChEBI" id="CHEBI:65315"/>
        <dbReference type="EC" id="5.4.99.25"/>
    </reaction>
</comment>
<dbReference type="EC" id="5.4.99.25" evidence="5"/>
<keyword evidence="3 5" id="KW-0819">tRNA processing</keyword>
<dbReference type="CDD" id="cd02573">
    <property type="entry name" value="PseudoU_synth_EcTruB"/>
    <property type="match status" value="1"/>
</dbReference>
<organism evidence="7 8">
    <name type="scientific">Leuconostoc aquikimchii</name>
    <dbReference type="NCBI Taxonomy" id="3236804"/>
    <lineage>
        <taxon>Bacteria</taxon>
        <taxon>Bacillati</taxon>
        <taxon>Bacillota</taxon>
        <taxon>Bacilli</taxon>
        <taxon>Lactobacillales</taxon>
        <taxon>Lactobacillaceae</taxon>
        <taxon>Leuconostoc</taxon>
    </lineage>
</organism>
<dbReference type="Proteomes" id="UP001556617">
    <property type="component" value="Unassembled WGS sequence"/>
</dbReference>
<protein>
    <recommendedName>
        <fullName evidence="5">tRNA pseudouridine synthase B</fullName>
        <ecNumber evidence="5">5.4.99.25</ecNumber>
    </recommendedName>
    <alternativeName>
        <fullName evidence="5">tRNA pseudouridine(55) synthase</fullName>
        <shortName evidence="5">Psi55 synthase</shortName>
    </alternativeName>
    <alternativeName>
        <fullName evidence="5">tRNA pseudouridylate synthase</fullName>
    </alternativeName>
    <alternativeName>
        <fullName evidence="5">tRNA-uridine isomerase</fullName>
    </alternativeName>
</protein>
<keyword evidence="8" id="KW-1185">Reference proteome</keyword>
<comment type="similarity">
    <text evidence="2 5">Belongs to the pseudouridine synthase TruB family. Type 1 subfamily.</text>
</comment>
<comment type="caution">
    <text evidence="7">The sequence shown here is derived from an EMBL/GenBank/DDBJ whole genome shotgun (WGS) entry which is preliminary data.</text>
</comment>
<evidence type="ECO:0000256" key="2">
    <source>
        <dbReference type="ARBA" id="ARBA00005642"/>
    </source>
</evidence>
<evidence type="ECO:0000256" key="4">
    <source>
        <dbReference type="ARBA" id="ARBA00023235"/>
    </source>
</evidence>
<dbReference type="EMBL" id="JBFPER010000001">
    <property type="protein sequence ID" value="MEX0380899.1"/>
    <property type="molecule type" value="Genomic_DNA"/>
</dbReference>
<proteinExistence type="inferred from homology"/>
<comment type="function">
    <text evidence="5">Responsible for synthesis of pseudouridine from uracil-55 in the psi GC loop of transfer RNAs.</text>
</comment>
<dbReference type="PANTHER" id="PTHR13767">
    <property type="entry name" value="TRNA-PSEUDOURIDINE SYNTHASE"/>
    <property type="match status" value="1"/>
</dbReference>
<dbReference type="RefSeq" id="WP_367974310.1">
    <property type="nucleotide sequence ID" value="NZ_JBFPEQ010000001.1"/>
</dbReference>
<evidence type="ECO:0000256" key="3">
    <source>
        <dbReference type="ARBA" id="ARBA00022694"/>
    </source>
</evidence>
<dbReference type="SUPFAM" id="SSF55120">
    <property type="entry name" value="Pseudouridine synthase"/>
    <property type="match status" value="1"/>
</dbReference>
<dbReference type="NCBIfam" id="TIGR00431">
    <property type="entry name" value="TruB"/>
    <property type="match status" value="1"/>
</dbReference>
<gene>
    <name evidence="5 7" type="primary">truB</name>
    <name evidence="7" type="ORF">AB3K24_05995</name>
</gene>